<organism evidence="1 2">
    <name type="scientific">Candidatus Nitrosocosmicus franklandianus</name>
    <dbReference type="NCBI Taxonomy" id="1798806"/>
    <lineage>
        <taxon>Archaea</taxon>
        <taxon>Nitrososphaerota</taxon>
        <taxon>Nitrososphaeria</taxon>
        <taxon>Nitrososphaerales</taxon>
        <taxon>Nitrososphaeraceae</taxon>
        <taxon>Candidatus Nitrosocosmicus</taxon>
    </lineage>
</organism>
<dbReference type="KEGG" id="nfn:NFRAN_0062"/>
<dbReference type="EMBL" id="LR216287">
    <property type="protein sequence ID" value="VFJ12383.1"/>
    <property type="molecule type" value="Genomic_DNA"/>
</dbReference>
<dbReference type="Proteomes" id="UP000294299">
    <property type="component" value="Chromosome NFRAN"/>
</dbReference>
<accession>A0A484I411</accession>
<dbReference type="AlphaFoldDB" id="A0A484I411"/>
<keyword evidence="2" id="KW-1185">Reference proteome</keyword>
<sequence>MIHNSFSVDVGKVLIDSHNQKDISDHYSKILCTVAVIK</sequence>
<gene>
    <name evidence="1" type="ORF">NFRAN_0062</name>
</gene>
<name>A0A484I411_9ARCH</name>
<proteinExistence type="predicted"/>
<reference evidence="1 2" key="1">
    <citation type="submission" date="2019-02" db="EMBL/GenBank/DDBJ databases">
        <authorList>
            <person name="Lehtovirta-Morley E L."/>
        </authorList>
    </citation>
    <scope>NUCLEOTIDE SEQUENCE [LARGE SCALE GENOMIC DNA]</scope>
    <source>
        <strain evidence="1">NFRAN1</strain>
    </source>
</reference>
<evidence type="ECO:0000313" key="2">
    <source>
        <dbReference type="Proteomes" id="UP000294299"/>
    </source>
</evidence>
<evidence type="ECO:0000313" key="1">
    <source>
        <dbReference type="EMBL" id="VFJ12383.1"/>
    </source>
</evidence>
<protein>
    <submittedName>
        <fullName evidence="1">Uncharacterized protein</fullName>
    </submittedName>
</protein>